<evidence type="ECO:0000256" key="9">
    <source>
        <dbReference type="ARBA" id="ARBA00031586"/>
    </source>
</evidence>
<accession>A0A224A0P9</accession>
<evidence type="ECO:0000256" key="6">
    <source>
        <dbReference type="ARBA" id="ARBA00022989"/>
    </source>
</evidence>
<keyword evidence="6 10" id="KW-1133">Transmembrane helix</keyword>
<keyword evidence="7" id="KW-0520">NAD</keyword>
<organism evidence="11">
    <name type="scientific">Euphaedusa digonoptyx</name>
    <dbReference type="NCBI Taxonomy" id="1885677"/>
    <lineage>
        <taxon>Eukaryota</taxon>
        <taxon>Metazoa</taxon>
        <taxon>Spiralia</taxon>
        <taxon>Lophotrochozoa</taxon>
        <taxon>Mollusca</taxon>
        <taxon>Gastropoda</taxon>
        <taxon>Heterobranchia</taxon>
        <taxon>Euthyneura</taxon>
        <taxon>Panpulmonata</taxon>
        <taxon>Eupulmonata</taxon>
        <taxon>Stylommatophora</taxon>
        <taxon>Helicina</taxon>
        <taxon>Clausilioidea</taxon>
        <taxon>Clausiliidae</taxon>
        <taxon>Phaedusinae</taxon>
        <taxon>Euphaedusa</taxon>
    </lineage>
</organism>
<evidence type="ECO:0000256" key="7">
    <source>
        <dbReference type="ARBA" id="ARBA00023027"/>
    </source>
</evidence>
<evidence type="ECO:0000256" key="5">
    <source>
        <dbReference type="ARBA" id="ARBA00022967"/>
    </source>
</evidence>
<protein>
    <recommendedName>
        <fullName evidence="3">NADH-ubiquinone oxidoreductase chain 4L</fullName>
    </recommendedName>
    <alternativeName>
        <fullName evidence="9">NADH dehydrogenase subunit 4L</fullName>
    </alternativeName>
</protein>
<evidence type="ECO:0000256" key="10">
    <source>
        <dbReference type="SAM" id="Phobius"/>
    </source>
</evidence>
<geneLocation type="mitochondrion" evidence="11"/>
<keyword evidence="11" id="KW-0496">Mitochondrion</keyword>
<sequence>MIFTLNLYSMLLLILQLVIFTTKKHFLQSLLVLEGMVLMLLISTLVVMFLLNEGLTFYLLVLTLSVCEASLGLTLLVSMMKINGNDYISNSSLLL</sequence>
<dbReference type="Pfam" id="PF00420">
    <property type="entry name" value="Oxidored_q2"/>
    <property type="match status" value="1"/>
</dbReference>
<comment type="similarity">
    <text evidence="2">Belongs to the complex I subunit 4L family.</text>
</comment>
<evidence type="ECO:0000256" key="1">
    <source>
        <dbReference type="ARBA" id="ARBA00004141"/>
    </source>
</evidence>
<reference evidence="11" key="1">
    <citation type="journal article" date="2017" name="Zool. J. Linn. Soc.">
        <title>Molecular phylogeny, frequent parallel evolution and new system of Japanese clausiliid land snails (Gastropoda: Stylommatophora).</title>
        <authorList>
            <person name="Motochin R."/>
            <person name="Wang M."/>
            <person name="Ueshima R."/>
        </authorList>
    </citation>
    <scope>NUCLEOTIDE SEQUENCE</scope>
    <source>
        <strain evidence="11">AG609-1</strain>
        <tissue evidence="11">Muscle</tissue>
    </source>
</reference>
<evidence type="ECO:0000256" key="8">
    <source>
        <dbReference type="ARBA" id="ARBA00023136"/>
    </source>
</evidence>
<dbReference type="Gene3D" id="1.10.287.3510">
    <property type="match status" value="1"/>
</dbReference>
<evidence type="ECO:0000256" key="2">
    <source>
        <dbReference type="ARBA" id="ARBA00010519"/>
    </source>
</evidence>
<name>A0A224A0P9_9EUPU</name>
<dbReference type="InterPro" id="IPR039428">
    <property type="entry name" value="NUOK/Mnh_C1-like"/>
</dbReference>
<evidence type="ECO:0000256" key="4">
    <source>
        <dbReference type="ARBA" id="ARBA00022692"/>
    </source>
</evidence>
<dbReference type="AlphaFoldDB" id="A0A224A0P9"/>
<evidence type="ECO:0000256" key="3">
    <source>
        <dbReference type="ARBA" id="ARBA00016612"/>
    </source>
</evidence>
<feature type="transmembrane region" description="Helical" evidence="10">
    <location>
        <begin position="30"/>
        <end position="51"/>
    </location>
</feature>
<proteinExistence type="inferred from homology"/>
<feature type="transmembrane region" description="Helical" evidence="10">
    <location>
        <begin position="6"/>
        <end position="23"/>
    </location>
</feature>
<comment type="subcellular location">
    <subcellularLocation>
        <location evidence="1">Membrane</location>
        <topology evidence="1">Multi-pass membrane protein</topology>
    </subcellularLocation>
</comment>
<dbReference type="EMBL" id="LC171952">
    <property type="protein sequence ID" value="BBA10232.1"/>
    <property type="molecule type" value="Genomic_DNA"/>
</dbReference>
<feature type="transmembrane region" description="Helical" evidence="10">
    <location>
        <begin position="57"/>
        <end position="77"/>
    </location>
</feature>
<keyword evidence="4 10" id="KW-0812">Transmembrane</keyword>
<keyword evidence="5" id="KW-1278">Translocase</keyword>
<dbReference type="GO" id="GO:0016020">
    <property type="term" value="C:membrane"/>
    <property type="evidence" value="ECO:0007669"/>
    <property type="project" value="UniProtKB-SubCell"/>
</dbReference>
<keyword evidence="8 10" id="KW-0472">Membrane</keyword>
<evidence type="ECO:0000313" key="11">
    <source>
        <dbReference type="EMBL" id="BBA10232.1"/>
    </source>
</evidence>
<gene>
    <name evidence="11" type="primary">ND4L</name>
</gene>